<dbReference type="PROSITE" id="PS00113">
    <property type="entry name" value="ADENYLATE_KINASE"/>
    <property type="match status" value="1"/>
</dbReference>
<evidence type="ECO:0000256" key="2">
    <source>
        <dbReference type="ARBA" id="ARBA00022741"/>
    </source>
</evidence>
<comment type="similarity">
    <text evidence="4">Belongs to the adenylate kinase family.</text>
</comment>
<dbReference type="InterPro" id="IPR033690">
    <property type="entry name" value="Adenylat_kinase_CS"/>
</dbReference>
<keyword evidence="3 4" id="KW-0418">Kinase</keyword>
<sequence>MAEQTEHIEQREQTTRPKEGSKTLVPIMPELKKPIVIYVLGPPGAGKGTLCKKIQQKYDIKHISIGDWLRAEVAKQTDTGNLVKIYVKRGDLVPDQIIKNILSEEFFAPKPINEVCPALLIDGFPRKVTQIPDFDEIEPAIVLFFDCQGHVARNRVLTRIDGSRTRDTSDVFARRYAEFEKENPAVLDHFVKAGKEVVKIDTSGDTKKSWNGLTEQLDRSTAWKEMLAKLEADFETVVSYDSPTAEAETQVEMRPWFG</sequence>
<dbReference type="InterPro" id="IPR000850">
    <property type="entry name" value="Adenylat/UMP-CMP_kin"/>
</dbReference>
<keyword evidence="1 4" id="KW-0808">Transferase</keyword>
<feature type="region of interest" description="Disordered" evidence="5">
    <location>
        <begin position="1"/>
        <end position="22"/>
    </location>
</feature>
<evidence type="ECO:0000256" key="3">
    <source>
        <dbReference type="ARBA" id="ARBA00022777"/>
    </source>
</evidence>
<dbReference type="PANTHER" id="PTHR23359">
    <property type="entry name" value="NUCLEOTIDE KINASE"/>
    <property type="match status" value="1"/>
</dbReference>
<dbReference type="GO" id="GO:0006139">
    <property type="term" value="P:nucleobase-containing compound metabolic process"/>
    <property type="evidence" value="ECO:0007669"/>
    <property type="project" value="InterPro"/>
</dbReference>
<dbReference type="GO" id="GO:0005524">
    <property type="term" value="F:ATP binding"/>
    <property type="evidence" value="ECO:0007669"/>
    <property type="project" value="InterPro"/>
</dbReference>
<name>A0AAN6DR64_9EURO</name>
<dbReference type="Gene3D" id="3.40.50.300">
    <property type="entry name" value="P-loop containing nucleotide triphosphate hydrolases"/>
    <property type="match status" value="1"/>
</dbReference>
<reference evidence="6" key="1">
    <citation type="journal article" date="2022" name="bioRxiv">
        <title>Deciphering the potential niche of two novel black yeast fungi from a biological soil crust based on their genomes, phenotypes, and melanin regulation.</title>
        <authorList>
            <consortium name="DOE Joint Genome Institute"/>
            <person name="Carr E.C."/>
            <person name="Barton Q."/>
            <person name="Grambo S."/>
            <person name="Sullivan M."/>
            <person name="Renfro C.M."/>
            <person name="Kuo A."/>
            <person name="Pangilinan J."/>
            <person name="Lipzen A."/>
            <person name="Keymanesh K."/>
            <person name="Savage E."/>
            <person name="Barry K."/>
            <person name="Grigoriev I.V."/>
            <person name="Riekhof W.R."/>
            <person name="Harris S.S."/>
        </authorList>
    </citation>
    <scope>NUCLEOTIDE SEQUENCE</scope>
    <source>
        <strain evidence="6">JF 03-4F</strain>
    </source>
</reference>
<evidence type="ECO:0000313" key="6">
    <source>
        <dbReference type="EMBL" id="KAI1609320.1"/>
    </source>
</evidence>
<dbReference type="GO" id="GO:0019205">
    <property type="term" value="F:nucleobase-containing compound kinase activity"/>
    <property type="evidence" value="ECO:0007669"/>
    <property type="project" value="InterPro"/>
</dbReference>
<dbReference type="PRINTS" id="PR00094">
    <property type="entry name" value="ADENYLTKNASE"/>
</dbReference>
<protein>
    <submittedName>
        <fullName evidence="6">Adenylate kinase-domain-containing protein</fullName>
    </submittedName>
</protein>
<dbReference type="Proteomes" id="UP001203852">
    <property type="component" value="Unassembled WGS sequence"/>
</dbReference>
<dbReference type="InterPro" id="IPR027417">
    <property type="entry name" value="P-loop_NTPase"/>
</dbReference>
<dbReference type="HAMAP" id="MF_00235">
    <property type="entry name" value="Adenylate_kinase_Adk"/>
    <property type="match status" value="1"/>
</dbReference>
<gene>
    <name evidence="6" type="ORF">EDD36DRAFT_66962</name>
</gene>
<dbReference type="SUPFAM" id="SSF52540">
    <property type="entry name" value="P-loop containing nucleoside triphosphate hydrolases"/>
    <property type="match status" value="1"/>
</dbReference>
<keyword evidence="7" id="KW-1185">Reference proteome</keyword>
<evidence type="ECO:0000256" key="5">
    <source>
        <dbReference type="SAM" id="MobiDB-lite"/>
    </source>
</evidence>
<keyword evidence="2" id="KW-0547">Nucleotide-binding</keyword>
<proteinExistence type="inferred from homology"/>
<comment type="caution">
    <text evidence="6">The sequence shown here is derived from an EMBL/GenBank/DDBJ whole genome shotgun (WGS) entry which is preliminary data.</text>
</comment>
<accession>A0AAN6DR64</accession>
<evidence type="ECO:0000256" key="4">
    <source>
        <dbReference type="RuleBase" id="RU003330"/>
    </source>
</evidence>
<dbReference type="Pfam" id="PF00406">
    <property type="entry name" value="ADK"/>
    <property type="match status" value="1"/>
</dbReference>
<evidence type="ECO:0000256" key="1">
    <source>
        <dbReference type="ARBA" id="ARBA00022679"/>
    </source>
</evidence>
<feature type="compositionally biased region" description="Basic and acidic residues" evidence="5">
    <location>
        <begin position="1"/>
        <end position="21"/>
    </location>
</feature>
<dbReference type="AlphaFoldDB" id="A0AAN6DR64"/>
<evidence type="ECO:0000313" key="7">
    <source>
        <dbReference type="Proteomes" id="UP001203852"/>
    </source>
</evidence>
<dbReference type="EMBL" id="MU404360">
    <property type="protein sequence ID" value="KAI1609320.1"/>
    <property type="molecule type" value="Genomic_DNA"/>
</dbReference>
<organism evidence="6 7">
    <name type="scientific">Exophiala viscosa</name>
    <dbReference type="NCBI Taxonomy" id="2486360"/>
    <lineage>
        <taxon>Eukaryota</taxon>
        <taxon>Fungi</taxon>
        <taxon>Dikarya</taxon>
        <taxon>Ascomycota</taxon>
        <taxon>Pezizomycotina</taxon>
        <taxon>Eurotiomycetes</taxon>
        <taxon>Chaetothyriomycetidae</taxon>
        <taxon>Chaetothyriales</taxon>
        <taxon>Herpotrichiellaceae</taxon>
        <taxon>Exophiala</taxon>
    </lineage>
</organism>
<dbReference type="CDD" id="cd01428">
    <property type="entry name" value="ADK"/>
    <property type="match status" value="1"/>
</dbReference>